<dbReference type="InterPro" id="IPR036388">
    <property type="entry name" value="WH-like_DNA-bd_sf"/>
</dbReference>
<dbReference type="EMBL" id="CP038149">
    <property type="protein sequence ID" value="QBQ99456.1"/>
    <property type="molecule type" value="Genomic_DNA"/>
</dbReference>
<dbReference type="GO" id="GO:0005829">
    <property type="term" value="C:cytosol"/>
    <property type="evidence" value="ECO:0007669"/>
    <property type="project" value="TreeGrafter"/>
</dbReference>
<dbReference type="RefSeq" id="WP_134752210.1">
    <property type="nucleotide sequence ID" value="NZ_CP038149.1"/>
</dbReference>
<evidence type="ECO:0000259" key="5">
    <source>
        <dbReference type="PROSITE" id="PS50931"/>
    </source>
</evidence>
<evidence type="ECO:0000313" key="6">
    <source>
        <dbReference type="EMBL" id="QBQ99456.1"/>
    </source>
</evidence>
<dbReference type="InterPro" id="IPR036390">
    <property type="entry name" value="WH_DNA-bd_sf"/>
</dbReference>
<dbReference type="Pfam" id="PF00126">
    <property type="entry name" value="HTH_1"/>
    <property type="match status" value="1"/>
</dbReference>
<proteinExistence type="inferred from homology"/>
<evidence type="ECO:0000256" key="4">
    <source>
        <dbReference type="ARBA" id="ARBA00023163"/>
    </source>
</evidence>
<protein>
    <submittedName>
        <fullName evidence="6">LysR family transcriptional regulator</fullName>
    </submittedName>
</protein>
<keyword evidence="2" id="KW-0805">Transcription regulation</keyword>
<accession>A0A4P7CXD4</accession>
<comment type="similarity">
    <text evidence="1">Belongs to the LysR transcriptional regulatory family.</text>
</comment>
<dbReference type="PROSITE" id="PS50931">
    <property type="entry name" value="HTH_LYSR"/>
    <property type="match status" value="1"/>
</dbReference>
<evidence type="ECO:0000256" key="2">
    <source>
        <dbReference type="ARBA" id="ARBA00023015"/>
    </source>
</evidence>
<dbReference type="Gene3D" id="1.10.10.10">
    <property type="entry name" value="Winged helix-like DNA-binding domain superfamily/Winged helix DNA-binding domain"/>
    <property type="match status" value="1"/>
</dbReference>
<gene>
    <name evidence="6" type="ORF">E1956_19940</name>
</gene>
<dbReference type="KEGG" id="ppai:E1956_19940"/>
<dbReference type="PANTHER" id="PTHR30419">
    <property type="entry name" value="HTH-TYPE TRANSCRIPTIONAL REGULATOR YBHD"/>
    <property type="match status" value="1"/>
</dbReference>
<evidence type="ECO:0000256" key="3">
    <source>
        <dbReference type="ARBA" id="ARBA00023125"/>
    </source>
</evidence>
<dbReference type="PANTHER" id="PTHR30419:SF30">
    <property type="entry name" value="LYSR FAMILY TRANSCRIPTIONAL REGULATOR"/>
    <property type="match status" value="1"/>
</dbReference>
<dbReference type="Proteomes" id="UP000295727">
    <property type="component" value="Chromosome 2"/>
</dbReference>
<dbReference type="FunFam" id="1.10.10.10:FF:000001">
    <property type="entry name" value="LysR family transcriptional regulator"/>
    <property type="match status" value="1"/>
</dbReference>
<sequence length="319" mass="34936">MKIQHLRCFVSVAEKGSMRAAAEHLGLSATAVSLALRELERHTRAPLFSRQPQGVQLTYAGRRLLAHARLILAQIDRAEEEIEQIQGLTGGAVTIGVTPWVSQTILPGALAEFQRLRPDVRLDCNEAIGASHEGLRDGTLDFLIGLAAPRALSANFVSRELFRCGLAIIGRVGHPLANTTSLRELDGQRWVMTMREDAHEQRHSTMLGRHGVKLSASQVHYARSTLISIAMMEGSDMLTVCPWPLVESPLMRGRLIALPIKDAMPEMVTSLVMRRGDTLSAAAQLMAECMMDAASACQHSPEPAVRRMMSSVEFVDTAE</sequence>
<organism evidence="6 7">
    <name type="scientific">Paraburkholderia pallida</name>
    <dbReference type="NCBI Taxonomy" id="2547399"/>
    <lineage>
        <taxon>Bacteria</taxon>
        <taxon>Pseudomonadati</taxon>
        <taxon>Pseudomonadota</taxon>
        <taxon>Betaproteobacteria</taxon>
        <taxon>Burkholderiales</taxon>
        <taxon>Burkholderiaceae</taxon>
        <taxon>Paraburkholderia</taxon>
    </lineage>
</organism>
<dbReference type="OrthoDB" id="9074557at2"/>
<reference evidence="6 7" key="1">
    <citation type="submission" date="2019-03" db="EMBL/GenBank/DDBJ databases">
        <title>Paraburkholderia sp. 7MH5, isolated from subtropical forest soil.</title>
        <authorList>
            <person name="Gao Z.-H."/>
            <person name="Qiu L.-H."/>
        </authorList>
    </citation>
    <scope>NUCLEOTIDE SEQUENCE [LARGE SCALE GENOMIC DNA]</scope>
    <source>
        <strain evidence="6 7">7MH5</strain>
    </source>
</reference>
<evidence type="ECO:0000256" key="1">
    <source>
        <dbReference type="ARBA" id="ARBA00009437"/>
    </source>
</evidence>
<keyword evidence="7" id="KW-1185">Reference proteome</keyword>
<evidence type="ECO:0000313" key="7">
    <source>
        <dbReference type="Proteomes" id="UP000295727"/>
    </source>
</evidence>
<name>A0A4P7CXD4_9BURK</name>
<dbReference type="GO" id="GO:0003700">
    <property type="term" value="F:DNA-binding transcription factor activity"/>
    <property type="evidence" value="ECO:0007669"/>
    <property type="project" value="InterPro"/>
</dbReference>
<dbReference type="InterPro" id="IPR050950">
    <property type="entry name" value="HTH-type_LysR_regulators"/>
</dbReference>
<dbReference type="SUPFAM" id="SSF46785">
    <property type="entry name" value="Winged helix' DNA-binding domain"/>
    <property type="match status" value="1"/>
</dbReference>
<dbReference type="Gene3D" id="3.40.190.10">
    <property type="entry name" value="Periplasmic binding protein-like II"/>
    <property type="match status" value="2"/>
</dbReference>
<dbReference type="SUPFAM" id="SSF53850">
    <property type="entry name" value="Periplasmic binding protein-like II"/>
    <property type="match status" value="1"/>
</dbReference>
<dbReference type="Pfam" id="PF03466">
    <property type="entry name" value="LysR_substrate"/>
    <property type="match status" value="1"/>
</dbReference>
<feature type="domain" description="HTH lysR-type" evidence="5">
    <location>
        <begin position="1"/>
        <end position="58"/>
    </location>
</feature>
<dbReference type="InterPro" id="IPR005119">
    <property type="entry name" value="LysR_subst-bd"/>
</dbReference>
<keyword evidence="4" id="KW-0804">Transcription</keyword>
<dbReference type="AlphaFoldDB" id="A0A4P7CXD4"/>
<dbReference type="InterPro" id="IPR000847">
    <property type="entry name" value="LysR_HTH_N"/>
</dbReference>
<keyword evidence="3" id="KW-0238">DNA-binding</keyword>
<dbReference type="GO" id="GO:0003677">
    <property type="term" value="F:DNA binding"/>
    <property type="evidence" value="ECO:0007669"/>
    <property type="project" value="UniProtKB-KW"/>
</dbReference>